<dbReference type="SUPFAM" id="SSF56281">
    <property type="entry name" value="Metallo-hydrolase/oxidoreductase"/>
    <property type="match status" value="1"/>
</dbReference>
<dbReference type="InterPro" id="IPR036866">
    <property type="entry name" value="RibonucZ/Hydroxyglut_hydro"/>
</dbReference>
<gene>
    <name evidence="2" type="ORF">SAMN05720469_12433</name>
</gene>
<dbReference type="InterPro" id="IPR024884">
    <property type="entry name" value="NAPE-PLD"/>
</dbReference>
<protein>
    <submittedName>
        <fullName evidence="2">L-ascorbate metabolism protein UlaG, beta-lactamase superfamily</fullName>
    </submittedName>
</protein>
<evidence type="ECO:0000313" key="2">
    <source>
        <dbReference type="EMBL" id="SHK93041.1"/>
    </source>
</evidence>
<accession>A0A1M6WH90</accession>
<dbReference type="RefSeq" id="WP_073305227.1">
    <property type="nucleotide sequence ID" value="NZ_FRAW01000024.1"/>
</dbReference>
<evidence type="ECO:0000313" key="3">
    <source>
        <dbReference type="Proteomes" id="UP000184275"/>
    </source>
</evidence>
<dbReference type="GO" id="GO:0008270">
    <property type="term" value="F:zinc ion binding"/>
    <property type="evidence" value="ECO:0007669"/>
    <property type="project" value="InterPro"/>
</dbReference>
<dbReference type="GO" id="GO:0005737">
    <property type="term" value="C:cytoplasm"/>
    <property type="evidence" value="ECO:0007669"/>
    <property type="project" value="TreeGrafter"/>
</dbReference>
<evidence type="ECO:0000259" key="1">
    <source>
        <dbReference type="Pfam" id="PF12706"/>
    </source>
</evidence>
<dbReference type="Gene3D" id="3.60.15.10">
    <property type="entry name" value="Ribonuclease Z/Hydroxyacylglutathione hydrolase-like"/>
    <property type="match status" value="1"/>
</dbReference>
<dbReference type="AlphaFoldDB" id="A0A1M6WH90"/>
<sequence length="352" mass="39903">MFLIVLSIVGIIGITGVGILNQPQFGKIPSGKRLERIEKSPNYKDGHFQNQEPTVTMTGDEGSFQALLHFLFKKYPNTVPDSGQIQAIRTNLKNLDRNKDLFVWFGHSSYLLQLSGKRILVDPVFYAGAPFEFINKPFPGTDIYKPEDMPDIDYLIISHDHYDHLEYRTVKELQPRIAQVVTGLGVGEDFEYWGFPEEKISELDWGDSLATGDGFKFHCLPARHFSGRSVFSQKTLWASFLVETPDGKKIFIGGDGGYGKHFQKLGEQFPDITLAILENGQYNKDWKLIHTLPEELEKETMELGAQHVVTVHHSKFKLSYHPWNEPTQNAKALQEKGLPVMTPTIGEIVEIP</sequence>
<dbReference type="PIRSF" id="PIRSF038896">
    <property type="entry name" value="NAPE-PLD"/>
    <property type="match status" value="1"/>
</dbReference>
<name>A0A1M6WH90_9BACT</name>
<dbReference type="InterPro" id="IPR001279">
    <property type="entry name" value="Metallo-B-lactamas"/>
</dbReference>
<dbReference type="EMBL" id="FRAW01000024">
    <property type="protein sequence ID" value="SHK93041.1"/>
    <property type="molecule type" value="Genomic_DNA"/>
</dbReference>
<dbReference type="PANTHER" id="PTHR15032:SF4">
    <property type="entry name" value="N-ACYL-PHOSPHATIDYLETHANOLAMINE-HYDROLYZING PHOSPHOLIPASE D"/>
    <property type="match status" value="1"/>
</dbReference>
<dbReference type="GO" id="GO:0070290">
    <property type="term" value="F:N-acylphosphatidylethanolamine-specific phospholipase D activity"/>
    <property type="evidence" value="ECO:0007669"/>
    <property type="project" value="InterPro"/>
</dbReference>
<organism evidence="2 3">
    <name type="scientific">Fibrobacter intestinalis</name>
    <dbReference type="NCBI Taxonomy" id="28122"/>
    <lineage>
        <taxon>Bacteria</taxon>
        <taxon>Pseudomonadati</taxon>
        <taxon>Fibrobacterota</taxon>
        <taxon>Fibrobacteria</taxon>
        <taxon>Fibrobacterales</taxon>
        <taxon>Fibrobacteraceae</taxon>
        <taxon>Fibrobacter</taxon>
    </lineage>
</organism>
<dbReference type="Proteomes" id="UP000184275">
    <property type="component" value="Unassembled WGS sequence"/>
</dbReference>
<feature type="domain" description="Metallo-beta-lactamase" evidence="1">
    <location>
        <begin position="118"/>
        <end position="313"/>
    </location>
</feature>
<dbReference type="PANTHER" id="PTHR15032">
    <property type="entry name" value="N-ACYL-PHOSPHATIDYLETHANOLAMINE-HYDROLYZING PHOSPHOLIPASE D"/>
    <property type="match status" value="1"/>
</dbReference>
<keyword evidence="3" id="KW-1185">Reference proteome</keyword>
<proteinExistence type="predicted"/>
<reference evidence="3" key="1">
    <citation type="submission" date="2016-11" db="EMBL/GenBank/DDBJ databases">
        <authorList>
            <person name="Varghese N."/>
            <person name="Submissions S."/>
        </authorList>
    </citation>
    <scope>NUCLEOTIDE SEQUENCE [LARGE SCALE GENOMIC DNA]</scope>
    <source>
        <strain evidence="3">UWOS</strain>
    </source>
</reference>
<dbReference type="Pfam" id="PF12706">
    <property type="entry name" value="Lactamase_B_2"/>
    <property type="match status" value="1"/>
</dbReference>